<dbReference type="FunFam" id="2.30.42.10:FF:000007">
    <property type="entry name" value="Amyloid beta A4 protein-binding family A member"/>
    <property type="match status" value="1"/>
</dbReference>
<feature type="region of interest" description="Disordered" evidence="4">
    <location>
        <begin position="1907"/>
        <end position="1946"/>
    </location>
</feature>
<evidence type="ECO:0000313" key="6">
    <source>
        <dbReference type="Proteomes" id="UP000075840"/>
    </source>
</evidence>
<dbReference type="Proteomes" id="UP000075840">
    <property type="component" value="Unassembled WGS sequence"/>
</dbReference>
<dbReference type="Pfam" id="PF00595">
    <property type="entry name" value="PDZ"/>
    <property type="match status" value="2"/>
</dbReference>
<dbReference type="Gene3D" id="2.30.42.10">
    <property type="match status" value="2"/>
</dbReference>
<feature type="region of interest" description="Disordered" evidence="4">
    <location>
        <begin position="1721"/>
        <end position="1800"/>
    </location>
</feature>
<feature type="region of interest" description="Disordered" evidence="4">
    <location>
        <begin position="981"/>
        <end position="1005"/>
    </location>
</feature>
<accession>A0A182IAQ9</accession>
<dbReference type="VEuPathDB" id="VectorBase:AARA21_015501"/>
<evidence type="ECO:0000313" key="5">
    <source>
        <dbReference type="EnsemblMetazoa" id="AARA010671-PA"/>
    </source>
</evidence>
<evidence type="ECO:0000256" key="1">
    <source>
        <dbReference type="ARBA" id="ARBA00022448"/>
    </source>
</evidence>
<evidence type="ECO:0000256" key="2">
    <source>
        <dbReference type="ARBA" id="ARBA00022553"/>
    </source>
</evidence>
<feature type="region of interest" description="Disordered" evidence="4">
    <location>
        <begin position="1339"/>
        <end position="1360"/>
    </location>
</feature>
<feature type="compositionally biased region" description="Acidic residues" evidence="4">
    <location>
        <begin position="789"/>
        <end position="806"/>
    </location>
</feature>
<dbReference type="InterPro" id="IPR006020">
    <property type="entry name" value="PTB/PI_dom"/>
</dbReference>
<dbReference type="InterPro" id="IPR001478">
    <property type="entry name" value="PDZ"/>
</dbReference>
<feature type="compositionally biased region" description="Polar residues" evidence="4">
    <location>
        <begin position="1742"/>
        <end position="1765"/>
    </location>
</feature>
<dbReference type="SMART" id="SM00462">
    <property type="entry name" value="PTB"/>
    <property type="match status" value="1"/>
</dbReference>
<feature type="region of interest" description="Disordered" evidence="4">
    <location>
        <begin position="838"/>
        <end position="890"/>
    </location>
</feature>
<feature type="compositionally biased region" description="Gly residues" evidence="4">
    <location>
        <begin position="310"/>
        <end position="322"/>
    </location>
</feature>
<feature type="compositionally biased region" description="Low complexity" evidence="4">
    <location>
        <begin position="1615"/>
        <end position="1640"/>
    </location>
</feature>
<feature type="compositionally biased region" description="Low complexity" evidence="4">
    <location>
        <begin position="621"/>
        <end position="633"/>
    </location>
</feature>
<sequence length="2203" mass="230194">MVSSTVAFDRKPPAAAPVESAGAADRHDDSSPLSSTTSSSSLPFSGAAVETAGGGAVLTTGTDATTAAAAAAGHELSLSEQKISLLFPKCKPRSDYHHYVLSSGASANGGGGVGGGGGGGGGKNSNNNCLMDVGSLSLGTYVTRTSPPTVATAQGAGPAKVYMDMGTFGNNNGGGGGGGGGSGTGEFEYGAEKELVVGKGGSNSSNVTSSNNNNNNNNNNSNNSSTGNAGSGSAGGNNNHYGGNIKGELYGGIGGGSTGGSVKHGAPNQSAAKGGGSTVPDGYGYYYSNQPPPLTCSPTETQSAISAALGNGGGGGGAGGPSTGLLLSDEDDTRDERLKREAAGAGPTPRWMERNYCHLSVSHYPSTGPKSKGGGPGVGGGSTGGGGGSMMQPPKRAGVVGSGSTYKPVSCYNMVLQSPLEDESDMEDKLKYFNYQHEMQTYNGTRKDKLGLGGYGALGGDGGAAGEGEIVVLSSNAKEHGNTLSVAQPKLQDLPDEGPTARKGLLHLGQKLEHGPHVGLSVASPSVEQCEPAVDFADKLLGHYPAKRDEGEAELAENKSQSTGSNIIEYDGSPRRFGLNLCDESDCYLASSVKINLTSPSLLSLPRPGFPQRVVPATVGTAGSGSSMAGTVAQTSSTNASCSPSLLDQVNSTLSKTLLLDSKRSANDTECTSSYGAGELPKVSGTRKEQQQQQQHQQQHHDHHIYDMLPGKLSPSEMGGKTSLEKLQLSAQTPENELQHIGGTSGFPPIANSSTFDYLYEFSETRKVLEEFFKCPSTEDVEKFSDYNDSAEEEDEEDGEEEDGESLDVHYDYPVELERSKTIETTYIGNVNGAAGKQDTLVRSPKSPLLGDGPARREEDDDTADVEDEEEEEDREEEDDEDDAKANGLAKYSYKLKSKSTRLSDYCGLRKKKSDAHLKGHSGGNSGLGVVDVSDRYCSAAEYDRREDDGVRLSLKSTLQSASDARDYAMYVQSGLLNSYPEQQQQQQQQHQAEPPNQPPNQHANMGELRFSAYINGESRTSSYDAINEANYDGHPMISNGSDKDPLHYSLNGDGGDGRKVYARKYSKNFNYSPDTTDYDSNCGDYDSEISPQYGSDFGLISGNGATMCDDLNNGVISATSGAPSGPGESLNCLFANNANNYTRYYAAMPVLEDGLSSGHVSDSENNLSANPMTGLLPPDLVTVGSVKQHGQAGSNGGMMQSAGPATGPYGLLGAQSPSVTAKPSISSSPSMSKELIAAQGPHVQQQQQQQHQQQQHQPQQQQQQNQGTNVEGYFVNNTFRMGNLKLNSSMLHNASIFKNRDPELESLYTINTIQSTPPPPAPAPHRKSSIDCDNMSLLQQQQQQQQQQPGQQQKQHQLQHLQQLQQQQQQSQQQQQQQGQPQQPQQSQQQQQFNHGQATSADVQSTLKDIRLCLQKTKSLNLASGNQSRKAFDKGSLCATGDFPDPLGPVGSGTVGTAGSGGGAGTGSSLSPIWIPRTRASDDFAGKPLAGATGPTAASGTGALSNGLQPGVGVSGPSCKLSSSPVCSKPVAVAGPDFADETDVLIGQGAGGAATKPLALVDEDEDPDTDLETDRLLGHQRLDDQGFYDESGSGKLWSTGERKTGASRLLTLGKVSPKQQQQQQQQGASQPAGVAGGAARDTAANGKLPAAGPLGERLGGTVGVRNGPQPNGSTGGSSFLPGGGGSGSSTGMAGTGASVPLPDLGIAAAATLPPVSGAPSTVNGGAGGTASAKSAKPPSGNLINFNGPNEPQTQLTSPNPSPQHSLGEGNLLDKSNDSGSPGGSTKSKSLHNNDSKRKSKNKEVLIEGVLFRARYLGSTQLVCEGQPTKSTRMLQAEEAVSRIKSPDGEVQPSTEVDLFISTEKIMVLNTDLKEIMMDHALRTISYIADIGDLVVLMARRRFVPQDVDSTDSSGGAGTGSGTHTAGHGAGSGSTPSQKLAGGPKGNRTPKMICHVFESEEAQFIAQSIGQAFQVAYMEFLKANGIEDHSFMKEMDYQEVLNSQEIFGDELEIFAKKELQKEVVVPKAKGEILGVVIVESGWGSMLPTVVIANLASAGAAARCGQLNIGDQIIAINGLSLVGLPLSTCQGYIKNTKNQTVVKFTVVPCAPVVEVKIKRPNTKYQLGFSVQNGVICSLLRGGIAERGGVRVGHRIIEINNQSVVAVPHEKIVNLLATSVGEILMKTMPTSMFRLLTGQENPIYI</sequence>
<keyword evidence="6" id="KW-1185">Reference proteome</keyword>
<feature type="compositionally biased region" description="Polar residues" evidence="4">
    <location>
        <begin position="634"/>
        <end position="645"/>
    </location>
</feature>
<dbReference type="CDD" id="cd01208">
    <property type="entry name" value="PTB_X11"/>
    <property type="match status" value="1"/>
</dbReference>
<dbReference type="GO" id="GO:0043197">
    <property type="term" value="C:dendritic spine"/>
    <property type="evidence" value="ECO:0007669"/>
    <property type="project" value="TreeGrafter"/>
</dbReference>
<feature type="region of interest" description="Disordered" evidence="4">
    <location>
        <begin position="1373"/>
        <end position="1403"/>
    </location>
</feature>
<feature type="compositionally biased region" description="Low complexity" evidence="4">
    <location>
        <begin position="202"/>
        <end position="228"/>
    </location>
</feature>
<dbReference type="GO" id="GO:0005886">
    <property type="term" value="C:plasma membrane"/>
    <property type="evidence" value="ECO:0007669"/>
    <property type="project" value="TreeGrafter"/>
</dbReference>
<feature type="region of interest" description="Disordered" evidence="4">
    <location>
        <begin position="1"/>
        <end position="46"/>
    </location>
</feature>
<feature type="region of interest" description="Disordered" evidence="4">
    <location>
        <begin position="294"/>
        <end position="402"/>
    </location>
</feature>
<feature type="region of interest" description="Disordered" evidence="4">
    <location>
        <begin position="783"/>
        <end position="812"/>
    </location>
</feature>
<feature type="region of interest" description="Disordered" evidence="4">
    <location>
        <begin position="1583"/>
        <end position="1603"/>
    </location>
</feature>
<evidence type="ECO:0000256" key="4">
    <source>
        <dbReference type="SAM" id="MobiDB-lite"/>
    </source>
</evidence>
<dbReference type="CDD" id="cd06793">
    <property type="entry name" value="PDZ2_APBA1_3-like"/>
    <property type="match status" value="1"/>
</dbReference>
<feature type="compositionally biased region" description="Low complexity" evidence="4">
    <location>
        <begin position="31"/>
        <end position="46"/>
    </location>
</feature>
<dbReference type="SUPFAM" id="SSF50156">
    <property type="entry name" value="PDZ domain-like"/>
    <property type="match status" value="2"/>
</dbReference>
<dbReference type="FunFam" id="2.30.42.10:FF:000017">
    <property type="entry name" value="Amyloid beta A4 protein-binding family A member 1"/>
    <property type="match status" value="1"/>
</dbReference>
<dbReference type="EMBL" id="APCN01001307">
    <property type="status" value="NOT_ANNOTATED_CDS"/>
    <property type="molecule type" value="Genomic_DNA"/>
</dbReference>
<feature type="region of interest" description="Disordered" evidence="4">
    <location>
        <begin position="548"/>
        <end position="569"/>
    </location>
</feature>
<dbReference type="PANTHER" id="PTHR12345">
    <property type="entry name" value="SYNTENIN RELATED"/>
    <property type="match status" value="1"/>
</dbReference>
<evidence type="ECO:0000256" key="3">
    <source>
        <dbReference type="ARBA" id="ARBA00022737"/>
    </source>
</evidence>
<feature type="region of interest" description="Disordered" evidence="4">
    <location>
        <begin position="621"/>
        <end position="645"/>
    </location>
</feature>
<protein>
    <recommendedName>
        <fullName evidence="7">PID domain-containing protein</fullName>
    </recommendedName>
</protein>
<feature type="region of interest" description="Disordered" evidence="4">
    <location>
        <begin position="668"/>
        <end position="702"/>
    </location>
</feature>
<feature type="region of interest" description="Disordered" evidence="4">
    <location>
        <begin position="1188"/>
        <end position="1268"/>
    </location>
</feature>
<dbReference type="GO" id="GO:0005737">
    <property type="term" value="C:cytoplasm"/>
    <property type="evidence" value="ECO:0007669"/>
    <property type="project" value="TreeGrafter"/>
</dbReference>
<dbReference type="Gene3D" id="2.30.29.30">
    <property type="entry name" value="Pleckstrin-homology domain (PH domain)/Phosphotyrosine-binding domain (PTB)"/>
    <property type="match status" value="1"/>
</dbReference>
<feature type="compositionally biased region" description="Low complexity" evidence="4">
    <location>
        <begin position="981"/>
        <end position="1004"/>
    </location>
</feature>
<evidence type="ECO:0008006" key="7">
    <source>
        <dbReference type="Google" id="ProtNLM"/>
    </source>
</evidence>
<dbReference type="EnsemblMetazoa" id="AARA010671-RA">
    <property type="protein sequence ID" value="AARA010671-PA"/>
    <property type="gene ID" value="AARA010671"/>
</dbReference>
<keyword evidence="2" id="KW-0597">Phosphoprotein</keyword>
<dbReference type="FunFam" id="2.30.29.30:FF:000207">
    <property type="entry name" value="Protein CBR-LIN-10, isoform a"/>
    <property type="match status" value="1"/>
</dbReference>
<keyword evidence="3" id="KW-0677">Repeat</keyword>
<proteinExistence type="predicted"/>
<dbReference type="PANTHER" id="PTHR12345:SF16">
    <property type="entry name" value="X11L, ISOFORM F-RELATED"/>
    <property type="match status" value="1"/>
</dbReference>
<dbReference type="VEuPathDB" id="VectorBase:AARA010671"/>
<feature type="region of interest" description="Disordered" evidence="4">
    <location>
        <begin position="1615"/>
        <end position="1697"/>
    </location>
</feature>
<dbReference type="InterPro" id="IPR011993">
    <property type="entry name" value="PH-like_dom_sf"/>
</dbReference>
<feature type="region of interest" description="Disordered" evidence="4">
    <location>
        <begin position="197"/>
        <end position="235"/>
    </location>
</feature>
<dbReference type="GO" id="GO:0007268">
    <property type="term" value="P:chemical synaptic transmission"/>
    <property type="evidence" value="ECO:0007669"/>
    <property type="project" value="TreeGrafter"/>
</dbReference>
<organism evidence="5 6">
    <name type="scientific">Anopheles arabiensis</name>
    <name type="common">Mosquito</name>
    <dbReference type="NCBI Taxonomy" id="7173"/>
    <lineage>
        <taxon>Eukaryota</taxon>
        <taxon>Metazoa</taxon>
        <taxon>Ecdysozoa</taxon>
        <taxon>Arthropoda</taxon>
        <taxon>Hexapoda</taxon>
        <taxon>Insecta</taxon>
        <taxon>Pterygota</taxon>
        <taxon>Neoptera</taxon>
        <taxon>Endopterygota</taxon>
        <taxon>Diptera</taxon>
        <taxon>Nematocera</taxon>
        <taxon>Culicoidea</taxon>
        <taxon>Culicidae</taxon>
        <taxon>Anophelinae</taxon>
        <taxon>Anopheles</taxon>
    </lineage>
</organism>
<dbReference type="InterPro" id="IPR051230">
    <property type="entry name" value="APP-Binding"/>
</dbReference>
<feature type="compositionally biased region" description="Acidic residues" evidence="4">
    <location>
        <begin position="859"/>
        <end position="883"/>
    </location>
</feature>
<keyword evidence="1" id="KW-0813">Transport</keyword>
<feature type="compositionally biased region" description="Gly residues" evidence="4">
    <location>
        <begin position="371"/>
        <end position="389"/>
    </location>
</feature>
<dbReference type="InterPro" id="IPR036034">
    <property type="entry name" value="PDZ_sf"/>
</dbReference>
<feature type="compositionally biased region" description="Polar residues" evidence="4">
    <location>
        <begin position="1394"/>
        <end position="1403"/>
    </location>
</feature>
<name>A0A182IAQ9_ANOAR</name>
<feature type="compositionally biased region" description="Low complexity" evidence="4">
    <location>
        <begin position="1373"/>
        <end position="1393"/>
    </location>
</feature>
<dbReference type="CDD" id="cd06720">
    <property type="entry name" value="PDZ1_APBA1_3-like"/>
    <property type="match status" value="1"/>
</dbReference>
<dbReference type="EMBL" id="APCN01001308">
    <property type="status" value="NOT_ANNOTATED_CDS"/>
    <property type="molecule type" value="Genomic_DNA"/>
</dbReference>
<feature type="compositionally biased region" description="Low complexity" evidence="4">
    <location>
        <begin position="1245"/>
        <end position="1267"/>
    </location>
</feature>
<dbReference type="SMART" id="SM00228">
    <property type="entry name" value="PDZ"/>
    <property type="match status" value="2"/>
</dbReference>
<dbReference type="PROSITE" id="PS50106">
    <property type="entry name" value="PDZ"/>
    <property type="match status" value="2"/>
</dbReference>
<reference evidence="5" key="1">
    <citation type="submission" date="2022-08" db="UniProtKB">
        <authorList>
            <consortium name="EnsemblMetazoa"/>
        </authorList>
    </citation>
    <scope>IDENTIFICATION</scope>
    <source>
        <strain evidence="5">Dongola</strain>
    </source>
</reference>
<dbReference type="Pfam" id="PF00640">
    <property type="entry name" value="PID"/>
    <property type="match status" value="1"/>
</dbReference>
<dbReference type="PROSITE" id="PS01179">
    <property type="entry name" value="PID"/>
    <property type="match status" value="1"/>
</dbReference>
<feature type="compositionally biased region" description="Low complexity" evidence="4">
    <location>
        <begin position="1217"/>
        <end position="1233"/>
    </location>
</feature>
<dbReference type="SUPFAM" id="SSF50729">
    <property type="entry name" value="PH domain-like"/>
    <property type="match status" value="1"/>
</dbReference>